<dbReference type="PANTHER" id="PTHR46481:SF10">
    <property type="entry name" value="ZINC FINGER BED DOMAIN-CONTAINING PROTEIN 39"/>
    <property type="match status" value="1"/>
</dbReference>
<accession>A0A814K3U2</accession>
<comment type="subcellular location">
    <subcellularLocation>
        <location evidence="1">Nucleus</location>
    </subcellularLocation>
</comment>
<evidence type="ECO:0000256" key="1">
    <source>
        <dbReference type="ARBA" id="ARBA00004123"/>
    </source>
</evidence>
<keyword evidence="9" id="KW-1185">Reference proteome</keyword>
<feature type="domain" description="HAT C-terminal dimerisation" evidence="7">
    <location>
        <begin position="363"/>
        <end position="401"/>
    </location>
</feature>
<protein>
    <recommendedName>
        <fullName evidence="7">HAT C-terminal dimerisation domain-containing protein</fullName>
    </recommendedName>
</protein>
<feature type="region of interest" description="Disordered" evidence="6">
    <location>
        <begin position="268"/>
        <end position="315"/>
    </location>
</feature>
<organism evidence="8 9">
    <name type="scientific">Brachionus calyciflorus</name>
    <dbReference type="NCBI Taxonomy" id="104777"/>
    <lineage>
        <taxon>Eukaryota</taxon>
        <taxon>Metazoa</taxon>
        <taxon>Spiralia</taxon>
        <taxon>Gnathifera</taxon>
        <taxon>Rotifera</taxon>
        <taxon>Eurotatoria</taxon>
        <taxon>Monogononta</taxon>
        <taxon>Pseudotrocha</taxon>
        <taxon>Ploima</taxon>
        <taxon>Brachionidae</taxon>
        <taxon>Brachionus</taxon>
    </lineage>
</organism>
<evidence type="ECO:0000313" key="9">
    <source>
        <dbReference type="Proteomes" id="UP000663879"/>
    </source>
</evidence>
<proteinExistence type="predicted"/>
<evidence type="ECO:0000259" key="7">
    <source>
        <dbReference type="Pfam" id="PF05699"/>
    </source>
</evidence>
<evidence type="ECO:0000256" key="6">
    <source>
        <dbReference type="SAM" id="MobiDB-lite"/>
    </source>
</evidence>
<keyword evidence="4" id="KW-0862">Zinc</keyword>
<dbReference type="InterPro" id="IPR008906">
    <property type="entry name" value="HATC_C_dom"/>
</dbReference>
<reference evidence="8" key="1">
    <citation type="submission" date="2021-02" db="EMBL/GenBank/DDBJ databases">
        <authorList>
            <person name="Nowell W R."/>
        </authorList>
    </citation>
    <scope>NUCLEOTIDE SEQUENCE</scope>
    <source>
        <strain evidence="8">Ploen Becks lab</strain>
    </source>
</reference>
<keyword evidence="5" id="KW-0539">Nucleus</keyword>
<feature type="compositionally biased region" description="Acidic residues" evidence="6">
    <location>
        <begin position="269"/>
        <end position="288"/>
    </location>
</feature>
<evidence type="ECO:0000256" key="4">
    <source>
        <dbReference type="ARBA" id="ARBA00022833"/>
    </source>
</evidence>
<evidence type="ECO:0000313" key="8">
    <source>
        <dbReference type="EMBL" id="CAF1046323.1"/>
    </source>
</evidence>
<evidence type="ECO:0000256" key="2">
    <source>
        <dbReference type="ARBA" id="ARBA00022723"/>
    </source>
</evidence>
<dbReference type="SUPFAM" id="SSF53098">
    <property type="entry name" value="Ribonuclease H-like"/>
    <property type="match status" value="1"/>
</dbReference>
<evidence type="ECO:0000256" key="5">
    <source>
        <dbReference type="ARBA" id="ARBA00023242"/>
    </source>
</evidence>
<dbReference type="Pfam" id="PF05699">
    <property type="entry name" value="Dimer_Tnp_hAT"/>
    <property type="match status" value="1"/>
</dbReference>
<comment type="caution">
    <text evidence="8">The sequence shown here is derived from an EMBL/GenBank/DDBJ whole genome shotgun (WGS) entry which is preliminary data.</text>
</comment>
<dbReference type="AlphaFoldDB" id="A0A814K3U2"/>
<feature type="compositionally biased region" description="Basic and acidic residues" evidence="6">
    <location>
        <begin position="289"/>
        <end position="300"/>
    </location>
</feature>
<feature type="non-terminal residue" evidence="8">
    <location>
        <position position="1"/>
    </location>
</feature>
<dbReference type="InterPro" id="IPR012337">
    <property type="entry name" value="RNaseH-like_sf"/>
</dbReference>
<gene>
    <name evidence="8" type="ORF">OXX778_LOCUS18602</name>
</gene>
<name>A0A814K3U2_9BILA</name>
<dbReference type="Proteomes" id="UP000663879">
    <property type="component" value="Unassembled WGS sequence"/>
</dbReference>
<dbReference type="GO" id="GO:0046983">
    <property type="term" value="F:protein dimerization activity"/>
    <property type="evidence" value="ECO:0007669"/>
    <property type="project" value="InterPro"/>
</dbReference>
<dbReference type="GO" id="GO:0008270">
    <property type="term" value="F:zinc ion binding"/>
    <property type="evidence" value="ECO:0007669"/>
    <property type="project" value="UniProtKB-KW"/>
</dbReference>
<dbReference type="EMBL" id="CAJNOC010005231">
    <property type="protein sequence ID" value="CAF1046323.1"/>
    <property type="molecule type" value="Genomic_DNA"/>
</dbReference>
<sequence length="456" mass="52903">RIDMKFTAPSNLNGHLKKHKLLRKWFEIYSEFTARGRPQYEIGSKEILLVKYFLTSNTAVTHLQNKFLRSLLKIKLPHPNTFTKVIIPNVKSNIENRLQNLLKDAFSVCSIVDLWSSPSNSQFLALGASIVMENFSKSIRIIGMGKMPGTSTAEAIKTVIEELINRFEFDKTKICGFVSDGASSLIRLFQQNENSLFVEQIETVEQIENDFLNDKNSSNNQENNNENDEDILLNQTVYHNDLHKRFNEVDEEINRISQSNYPAVNIAELNEDDEVDYEDEIPENDSLEYDNREDRRRDSQRPCTSQQASSVSSENSALMSFIDSRPYQSSDDITRITLNEKIQNEKKNFLNLLHDETNVKKTTFSFWTLYESKLPILSKVFKKIFSISASSASIERFFSICGLYKHFIYDDGCHLDETVQANIDKHLVQKDMVFFIDRFQLKIIQEKYTRKNIIPF</sequence>
<feature type="compositionally biased region" description="Low complexity" evidence="6">
    <location>
        <begin position="305"/>
        <end position="315"/>
    </location>
</feature>
<keyword evidence="3" id="KW-0863">Zinc-finger</keyword>
<dbReference type="GO" id="GO:0005634">
    <property type="term" value="C:nucleus"/>
    <property type="evidence" value="ECO:0007669"/>
    <property type="project" value="UniProtKB-SubCell"/>
</dbReference>
<dbReference type="InterPro" id="IPR052035">
    <property type="entry name" value="ZnF_BED_domain_contain"/>
</dbReference>
<evidence type="ECO:0000256" key="3">
    <source>
        <dbReference type="ARBA" id="ARBA00022771"/>
    </source>
</evidence>
<dbReference type="PANTHER" id="PTHR46481">
    <property type="entry name" value="ZINC FINGER BED DOMAIN-CONTAINING PROTEIN 4"/>
    <property type="match status" value="1"/>
</dbReference>
<keyword evidence="2" id="KW-0479">Metal-binding</keyword>